<comment type="catalytic activity">
    <reaction evidence="7 8">
        <text>CMP + ATP = CDP + ADP</text>
        <dbReference type="Rhea" id="RHEA:11600"/>
        <dbReference type="ChEBI" id="CHEBI:30616"/>
        <dbReference type="ChEBI" id="CHEBI:58069"/>
        <dbReference type="ChEBI" id="CHEBI:60377"/>
        <dbReference type="ChEBI" id="CHEBI:456216"/>
        <dbReference type="EC" id="2.7.4.25"/>
    </reaction>
</comment>
<dbReference type="GO" id="GO:0005829">
    <property type="term" value="C:cytosol"/>
    <property type="evidence" value="ECO:0007669"/>
    <property type="project" value="TreeGrafter"/>
</dbReference>
<dbReference type="GO" id="GO:0036431">
    <property type="term" value="F:dCMP kinase activity"/>
    <property type="evidence" value="ECO:0007669"/>
    <property type="project" value="InterPro"/>
</dbReference>
<comment type="subcellular location">
    <subcellularLocation>
        <location evidence="8">Cytoplasm</location>
    </subcellularLocation>
</comment>
<keyword evidence="8" id="KW-0963">Cytoplasm</keyword>
<keyword evidence="3 8" id="KW-0547">Nucleotide-binding</keyword>
<dbReference type="CDD" id="cd02020">
    <property type="entry name" value="CMPK"/>
    <property type="match status" value="1"/>
</dbReference>
<keyword evidence="2 8" id="KW-0808">Transferase</keyword>
<keyword evidence="5 8" id="KW-0067">ATP-binding</keyword>
<feature type="binding site" evidence="8">
    <location>
        <begin position="10"/>
        <end position="18"/>
    </location>
    <ligand>
        <name>ATP</name>
        <dbReference type="ChEBI" id="CHEBI:30616"/>
    </ligand>
</feature>
<dbReference type="GO" id="GO:0005524">
    <property type="term" value="F:ATP binding"/>
    <property type="evidence" value="ECO:0007669"/>
    <property type="project" value="UniProtKB-UniRule"/>
</dbReference>
<dbReference type="GO" id="GO:0036430">
    <property type="term" value="F:CMP kinase activity"/>
    <property type="evidence" value="ECO:0007669"/>
    <property type="project" value="RHEA"/>
</dbReference>
<name>A0A0S6W0J0_9BACT</name>
<dbReference type="GO" id="GO:0006220">
    <property type="term" value="P:pyrimidine nucleotide metabolic process"/>
    <property type="evidence" value="ECO:0007669"/>
    <property type="project" value="UniProtKB-UniRule"/>
</dbReference>
<dbReference type="HAMAP" id="MF_00238">
    <property type="entry name" value="Cytidyl_kinase_type1"/>
    <property type="match status" value="1"/>
</dbReference>
<evidence type="ECO:0000259" key="9">
    <source>
        <dbReference type="Pfam" id="PF02224"/>
    </source>
</evidence>
<keyword evidence="11" id="KW-1185">Reference proteome</keyword>
<dbReference type="Gene3D" id="3.40.50.300">
    <property type="entry name" value="P-loop containing nucleotide triphosphate hydrolases"/>
    <property type="match status" value="1"/>
</dbReference>
<dbReference type="HOGENOM" id="CLU_079959_0_2_0"/>
<organism evidence="10">
    <name type="scientific">Candidatus Moduliflexus flocculans</name>
    <dbReference type="NCBI Taxonomy" id="1499966"/>
    <lineage>
        <taxon>Bacteria</taxon>
        <taxon>Candidatus Moduliflexota</taxon>
        <taxon>Candidatus Moduliflexia</taxon>
        <taxon>Candidatus Moduliflexales</taxon>
        <taxon>Candidatus Moduliflexaceae</taxon>
    </lineage>
</organism>
<dbReference type="InterPro" id="IPR011994">
    <property type="entry name" value="Cytidylate_kinase_dom"/>
</dbReference>
<dbReference type="SUPFAM" id="SSF52540">
    <property type="entry name" value="P-loop containing nucleoside triphosphate hydrolases"/>
    <property type="match status" value="1"/>
</dbReference>
<dbReference type="GO" id="GO:0015949">
    <property type="term" value="P:nucleobase-containing small molecule interconversion"/>
    <property type="evidence" value="ECO:0007669"/>
    <property type="project" value="TreeGrafter"/>
</dbReference>
<gene>
    <name evidence="8" type="primary">cmk</name>
    <name evidence="10" type="ORF">U14_04453</name>
</gene>
<dbReference type="InterPro" id="IPR027417">
    <property type="entry name" value="P-loop_NTPase"/>
</dbReference>
<dbReference type="PANTHER" id="PTHR21299">
    <property type="entry name" value="CYTIDYLATE KINASE/PANTOATE-BETA-ALANINE LIGASE"/>
    <property type="match status" value="1"/>
</dbReference>
<dbReference type="NCBIfam" id="TIGR00017">
    <property type="entry name" value="cmk"/>
    <property type="match status" value="1"/>
</dbReference>
<proteinExistence type="inferred from homology"/>
<evidence type="ECO:0000313" key="10">
    <source>
        <dbReference type="EMBL" id="GAK53192.1"/>
    </source>
</evidence>
<evidence type="ECO:0000256" key="5">
    <source>
        <dbReference type="ARBA" id="ARBA00022840"/>
    </source>
</evidence>
<keyword evidence="4 8" id="KW-0418">Kinase</keyword>
<dbReference type="InterPro" id="IPR003136">
    <property type="entry name" value="Cytidylate_kin"/>
</dbReference>
<evidence type="ECO:0000256" key="6">
    <source>
        <dbReference type="ARBA" id="ARBA00047615"/>
    </source>
</evidence>
<evidence type="ECO:0000256" key="8">
    <source>
        <dbReference type="HAMAP-Rule" id="MF_00238"/>
    </source>
</evidence>
<dbReference type="STRING" id="1499966.U14_04453"/>
<sequence>MKKLIIAIDGPAGSGKSSIGDMLAERLGYAHISTGSIYRAIGWKAHQCGISLADVPALVHLIEETTIEFRRNADGSLAVVLDGNDVSHAITTNEAGMFASTVAAIPEVRTGLLSLQRQAGKNGGVILDGRDIGTVVFPDADAKFYLDASAEARAKRRFLQLQEQGREANLEQLIHDIKKRDFDDSNRAVAPLRKADDAMPIDSTNMSREEVVNTMQEYIDRLSDRAAS</sequence>
<evidence type="ECO:0000256" key="1">
    <source>
        <dbReference type="ARBA" id="ARBA00009427"/>
    </source>
</evidence>
<feature type="domain" description="Cytidylate kinase" evidence="9">
    <location>
        <begin position="6"/>
        <end position="220"/>
    </location>
</feature>
<evidence type="ECO:0000256" key="3">
    <source>
        <dbReference type="ARBA" id="ARBA00022741"/>
    </source>
</evidence>
<reference evidence="10" key="1">
    <citation type="journal article" date="2015" name="PeerJ">
        <title>First genomic representation of candidate bacterial phylum KSB3 points to enhanced environmental sensing as a trigger of wastewater bulking.</title>
        <authorList>
            <person name="Sekiguchi Y."/>
            <person name="Ohashi A."/>
            <person name="Parks D.H."/>
            <person name="Yamauchi T."/>
            <person name="Tyson G.W."/>
            <person name="Hugenholtz P."/>
        </authorList>
    </citation>
    <scope>NUCLEOTIDE SEQUENCE [LARGE SCALE GENOMIC DNA]</scope>
</reference>
<accession>A0A0S6W0J0</accession>
<dbReference type="EMBL" id="DF820459">
    <property type="protein sequence ID" value="GAK53192.1"/>
    <property type="molecule type" value="Genomic_DNA"/>
</dbReference>
<dbReference type="Proteomes" id="UP000030700">
    <property type="component" value="Unassembled WGS sequence"/>
</dbReference>
<dbReference type="AlphaFoldDB" id="A0A0S6W0J0"/>
<comment type="similarity">
    <text evidence="1 8">Belongs to the cytidylate kinase family. Type 1 subfamily.</text>
</comment>
<dbReference type="EC" id="2.7.4.25" evidence="8"/>
<evidence type="ECO:0000256" key="7">
    <source>
        <dbReference type="ARBA" id="ARBA00048478"/>
    </source>
</evidence>
<dbReference type="Pfam" id="PF02224">
    <property type="entry name" value="Cytidylate_kin"/>
    <property type="match status" value="1"/>
</dbReference>
<comment type="catalytic activity">
    <reaction evidence="6 8">
        <text>dCMP + ATP = dCDP + ADP</text>
        <dbReference type="Rhea" id="RHEA:25094"/>
        <dbReference type="ChEBI" id="CHEBI:30616"/>
        <dbReference type="ChEBI" id="CHEBI:57566"/>
        <dbReference type="ChEBI" id="CHEBI:58593"/>
        <dbReference type="ChEBI" id="CHEBI:456216"/>
        <dbReference type="EC" id="2.7.4.25"/>
    </reaction>
</comment>
<evidence type="ECO:0000313" key="11">
    <source>
        <dbReference type="Proteomes" id="UP000030700"/>
    </source>
</evidence>
<evidence type="ECO:0000256" key="2">
    <source>
        <dbReference type="ARBA" id="ARBA00022679"/>
    </source>
</evidence>
<evidence type="ECO:0000256" key="4">
    <source>
        <dbReference type="ARBA" id="ARBA00022777"/>
    </source>
</evidence>
<dbReference type="PANTHER" id="PTHR21299:SF2">
    <property type="entry name" value="CYTIDYLATE KINASE"/>
    <property type="match status" value="1"/>
</dbReference>
<protein>
    <recommendedName>
        <fullName evidence="8">Cytidylate kinase</fullName>
        <shortName evidence="8">CK</shortName>
        <ecNumber evidence="8">2.7.4.25</ecNumber>
    </recommendedName>
    <alternativeName>
        <fullName evidence="8">Cytidine monophosphate kinase</fullName>
        <shortName evidence="8">CMP kinase</shortName>
    </alternativeName>
</protein>